<evidence type="ECO:0000256" key="2">
    <source>
        <dbReference type="ARBA" id="ARBA00007277"/>
    </source>
</evidence>
<evidence type="ECO:0000256" key="3">
    <source>
        <dbReference type="ARBA" id="ARBA00022692"/>
    </source>
</evidence>
<dbReference type="EMBL" id="JAGEUA010000006">
    <property type="protein sequence ID" value="KAL0974149.1"/>
    <property type="molecule type" value="Genomic_DNA"/>
</dbReference>
<name>A0ABD0WKU6_UMBPY</name>
<feature type="transmembrane region" description="Helical" evidence="8">
    <location>
        <begin position="530"/>
        <end position="552"/>
    </location>
</feature>
<evidence type="ECO:0000256" key="6">
    <source>
        <dbReference type="ARBA" id="ARBA00023136"/>
    </source>
</evidence>
<dbReference type="InterPro" id="IPR030395">
    <property type="entry name" value="GP_PDE_dom"/>
</dbReference>
<evidence type="ECO:0000313" key="10">
    <source>
        <dbReference type="EMBL" id="KAL0974149.1"/>
    </source>
</evidence>
<evidence type="ECO:0000256" key="4">
    <source>
        <dbReference type="ARBA" id="ARBA00022801"/>
    </source>
</evidence>
<comment type="subcellular location">
    <subcellularLocation>
        <location evidence="1">Membrane</location>
        <topology evidence="1">Multi-pass membrane protein</topology>
    </subcellularLocation>
</comment>
<organism evidence="10 11">
    <name type="scientific">Umbra pygmaea</name>
    <name type="common">Eastern mudminnow</name>
    <dbReference type="NCBI Taxonomy" id="75934"/>
    <lineage>
        <taxon>Eukaryota</taxon>
        <taxon>Metazoa</taxon>
        <taxon>Chordata</taxon>
        <taxon>Craniata</taxon>
        <taxon>Vertebrata</taxon>
        <taxon>Euteleostomi</taxon>
        <taxon>Actinopterygii</taxon>
        <taxon>Neopterygii</taxon>
        <taxon>Teleostei</taxon>
        <taxon>Protacanthopterygii</taxon>
        <taxon>Esociformes</taxon>
        <taxon>Umbridae</taxon>
        <taxon>Umbra</taxon>
    </lineage>
</organism>
<gene>
    <name evidence="10" type="ORF">UPYG_G00216280</name>
</gene>
<accession>A0ABD0WKU6</accession>
<feature type="transmembrane region" description="Helical" evidence="8">
    <location>
        <begin position="123"/>
        <end position="151"/>
    </location>
</feature>
<keyword evidence="3 8" id="KW-0812">Transmembrane</keyword>
<sequence length="582" mass="66732">MVATRDIVEFKSLLHRIYLHPRNKSQITRSPGGLHLPRHRPPAPGGRNGYLQRNHRPLDTVSLLCYWRHPSRSNLKWSCWRISVITVLSLLTLTWLYVSLIAFNDREDINWKAFFILNQRMNWFLVLLVISALLAIYSLLLLVFTLFQLALKEPLDLHCVHKFFLFVAVVFIAMGTALMTKCWAKEWATVHLSFQATAPFLQLGGVGALTLVSWLVFHGFHKARRAVSKVLIMLVFLGVSVVIFLSPLFIQSPCLMEEGDVLPPKPGLIGHRGAPMLAPENTLMSFQRSVNCNVIAFETDVQVSKDGVPFLMHDSGSKFLWRTTDVREKISEKELNDSKNFTWEELQRLNADKWLLETEPFLSISQHAEAKNHSVPSLAQLLDLAKSWNISVIFDMKNDLENDTLDDTINTLDTILKSEIPRNQILWLPPNHRAYVKKAAPGFTHVYDNVSKMDGDGGDHLNINYNMLNTTMIRHLRGRNVSVNLWTVNEPWLFSLLWCSGASSVTTSACHLLQNMTHPVWTMSMKVYRIIWISVDVASFLIMSVLFILKWCRLRHTTGKEKPIEEVSFWSQTELYPFLDSK</sequence>
<reference evidence="10 11" key="1">
    <citation type="submission" date="2024-06" db="EMBL/GenBank/DDBJ databases">
        <authorList>
            <person name="Pan Q."/>
            <person name="Wen M."/>
            <person name="Jouanno E."/>
            <person name="Zahm M."/>
            <person name="Klopp C."/>
            <person name="Cabau C."/>
            <person name="Louis A."/>
            <person name="Berthelot C."/>
            <person name="Parey E."/>
            <person name="Roest Crollius H."/>
            <person name="Montfort J."/>
            <person name="Robinson-Rechavi M."/>
            <person name="Bouchez O."/>
            <person name="Lampietro C."/>
            <person name="Lopez Roques C."/>
            <person name="Donnadieu C."/>
            <person name="Postlethwait J."/>
            <person name="Bobe J."/>
            <person name="Verreycken H."/>
            <person name="Guiguen Y."/>
        </authorList>
    </citation>
    <scope>NUCLEOTIDE SEQUENCE [LARGE SCALE GENOMIC DNA]</scope>
    <source>
        <strain evidence="10">Up_M1</strain>
        <tissue evidence="10">Testis</tissue>
    </source>
</reference>
<dbReference type="AlphaFoldDB" id="A0ABD0WKU6"/>
<evidence type="ECO:0000256" key="5">
    <source>
        <dbReference type="ARBA" id="ARBA00022989"/>
    </source>
</evidence>
<feature type="domain" description="GP-PDE" evidence="9">
    <location>
        <begin position="266"/>
        <end position="517"/>
    </location>
</feature>
<keyword evidence="7" id="KW-0325">Glycoprotein</keyword>
<comment type="similarity">
    <text evidence="2">Belongs to the glycerophosphoryl diester phosphodiesterase family.</text>
</comment>
<feature type="transmembrane region" description="Helical" evidence="8">
    <location>
        <begin position="230"/>
        <end position="250"/>
    </location>
</feature>
<dbReference type="Pfam" id="PF03009">
    <property type="entry name" value="GDPD"/>
    <property type="match status" value="1"/>
</dbReference>
<evidence type="ECO:0000256" key="8">
    <source>
        <dbReference type="SAM" id="Phobius"/>
    </source>
</evidence>
<keyword evidence="6 8" id="KW-0472">Membrane</keyword>
<feature type="transmembrane region" description="Helical" evidence="8">
    <location>
        <begin position="163"/>
        <end position="180"/>
    </location>
</feature>
<proteinExistence type="inferred from homology"/>
<keyword evidence="4" id="KW-0378">Hydrolase</keyword>
<keyword evidence="11" id="KW-1185">Reference proteome</keyword>
<dbReference type="PROSITE" id="PS51704">
    <property type="entry name" value="GP_PDE"/>
    <property type="match status" value="1"/>
</dbReference>
<comment type="caution">
    <text evidence="10">The sequence shown here is derived from an EMBL/GenBank/DDBJ whole genome shotgun (WGS) entry which is preliminary data.</text>
</comment>
<evidence type="ECO:0000259" key="9">
    <source>
        <dbReference type="PROSITE" id="PS51704"/>
    </source>
</evidence>
<feature type="transmembrane region" description="Helical" evidence="8">
    <location>
        <begin position="200"/>
        <end position="218"/>
    </location>
</feature>
<evidence type="ECO:0000313" key="11">
    <source>
        <dbReference type="Proteomes" id="UP001557470"/>
    </source>
</evidence>
<dbReference type="PANTHER" id="PTHR23344:SF1">
    <property type="entry name" value="GLYCEROPHOSPHOINOSITOL INOSITOLPHOSPHODIESTERASE GDPD2"/>
    <property type="match status" value="1"/>
</dbReference>
<keyword evidence="5 8" id="KW-1133">Transmembrane helix</keyword>
<dbReference type="GO" id="GO:0016787">
    <property type="term" value="F:hydrolase activity"/>
    <property type="evidence" value="ECO:0007669"/>
    <property type="project" value="UniProtKB-KW"/>
</dbReference>
<evidence type="ECO:0000256" key="7">
    <source>
        <dbReference type="ARBA" id="ARBA00023180"/>
    </source>
</evidence>
<dbReference type="SUPFAM" id="SSF51695">
    <property type="entry name" value="PLC-like phosphodiesterases"/>
    <property type="match status" value="1"/>
</dbReference>
<dbReference type="Gene3D" id="3.20.20.190">
    <property type="entry name" value="Phosphatidylinositol (PI) phosphodiesterase"/>
    <property type="match status" value="1"/>
</dbReference>
<dbReference type="Proteomes" id="UP001557470">
    <property type="component" value="Unassembled WGS sequence"/>
</dbReference>
<dbReference type="GO" id="GO:0016020">
    <property type="term" value="C:membrane"/>
    <property type="evidence" value="ECO:0007669"/>
    <property type="project" value="UniProtKB-SubCell"/>
</dbReference>
<evidence type="ECO:0000256" key="1">
    <source>
        <dbReference type="ARBA" id="ARBA00004141"/>
    </source>
</evidence>
<dbReference type="InterPro" id="IPR017946">
    <property type="entry name" value="PLC-like_Pdiesterase_TIM-brl"/>
</dbReference>
<dbReference type="PANTHER" id="PTHR23344">
    <property type="entry name" value="GLYCEROPHOSPHORYL DIESTER PHOSPHODIESTERASE"/>
    <property type="match status" value="1"/>
</dbReference>
<feature type="transmembrane region" description="Helical" evidence="8">
    <location>
        <begin position="82"/>
        <end position="103"/>
    </location>
</feature>
<protein>
    <recommendedName>
        <fullName evidence="9">GP-PDE domain-containing protein</fullName>
    </recommendedName>
</protein>